<keyword evidence="7" id="KW-0539">Nucleus</keyword>
<evidence type="ECO:0000256" key="8">
    <source>
        <dbReference type="SAM" id="MobiDB-lite"/>
    </source>
</evidence>
<evidence type="ECO:0000256" key="3">
    <source>
        <dbReference type="ARBA" id="ARBA00004496"/>
    </source>
</evidence>
<feature type="domain" description="Restriction of telomere capping protein 4 C-terminal" evidence="9">
    <location>
        <begin position="423"/>
        <end position="538"/>
    </location>
</feature>
<comment type="similarity">
    <text evidence="4">Belongs to the RTC4 family.</text>
</comment>
<evidence type="ECO:0000256" key="7">
    <source>
        <dbReference type="ARBA" id="ARBA00023242"/>
    </source>
</evidence>
<evidence type="ECO:0000256" key="4">
    <source>
        <dbReference type="ARBA" id="ARBA00009461"/>
    </source>
</evidence>
<keyword evidence="11" id="KW-1185">Reference proteome</keyword>
<feature type="compositionally biased region" description="Low complexity" evidence="8">
    <location>
        <begin position="141"/>
        <end position="153"/>
    </location>
</feature>
<evidence type="ECO:0000313" key="11">
    <source>
        <dbReference type="Proteomes" id="UP000050424"/>
    </source>
</evidence>
<dbReference type="AlphaFoldDB" id="A0A0P7B026"/>
<dbReference type="InterPro" id="IPR028094">
    <property type="entry name" value="RTC4_C"/>
</dbReference>
<proteinExistence type="inferred from homology"/>
<organism evidence="10 11">
    <name type="scientific">Neonectria ditissima</name>
    <dbReference type="NCBI Taxonomy" id="78410"/>
    <lineage>
        <taxon>Eukaryota</taxon>
        <taxon>Fungi</taxon>
        <taxon>Dikarya</taxon>
        <taxon>Ascomycota</taxon>
        <taxon>Pezizomycotina</taxon>
        <taxon>Sordariomycetes</taxon>
        <taxon>Hypocreomycetidae</taxon>
        <taxon>Hypocreales</taxon>
        <taxon>Nectriaceae</taxon>
        <taxon>Neonectria</taxon>
    </lineage>
</organism>
<reference evidence="10 11" key="1">
    <citation type="submission" date="2015-09" db="EMBL/GenBank/DDBJ databases">
        <title>Draft genome of a European isolate of the apple canker pathogen Neonectria ditissima.</title>
        <authorList>
            <person name="Gomez-Cortecero A."/>
            <person name="Harrison R.J."/>
            <person name="Armitage A.D."/>
        </authorList>
    </citation>
    <scope>NUCLEOTIDE SEQUENCE [LARGE SCALE GENOMIC DNA]</scope>
    <source>
        <strain evidence="10 11">R09/05</strain>
    </source>
</reference>
<evidence type="ECO:0000256" key="1">
    <source>
        <dbReference type="ARBA" id="ARBA00002738"/>
    </source>
</evidence>
<sequence>MASRCLGLSYSHTPPGLLKRVNGKDRKLEKEVAVNAPPLSSGDEDGDEDEEKPSSAKKISSRHSNPIEAPPTSSDEEGERRSKASIKRTNFSSTTVEKSRKNGSRSLSSSRTRDGGVQKSKDVPTRSLKKRKLDNVEETASKQSSQSNSVSSSGDHLKNEYGFTKKRSAKTFAGKKYGSSQESRSVKAKSEKPGHRGLLPVPDPPDTPEKLGKDKLQAPSDAPLSSPSKSAPARFIKQRQDEDGDSADSLDSPVRKTVKRKATVTKRKSTSKIFQELQPPKTKTKFMVPADLPGLIDCSQESRNNDGGGPKSSLSSLSDLSDLSDLEGLVGSQSVIEATQLDEREGGETATSCPWCGDPVSSALLKEFSNGKRLNVRMQTKFCQKHKKQTALDVWRERQYPAEIPWSDLESRFADHRDYLLRVVRGEPSHFRSILAKKIETGKARSLKKEDNLNPGYYGPRGFNLMCDYLVGEFGDLLKEKAVSDRVIAGRGSASFIESVLVAELAVRLIQEDMDVSLVEARGIMEESKGIGEMIHEDVTSLQM</sequence>
<keyword evidence="6" id="KW-0963">Cytoplasm</keyword>
<comment type="subcellular location">
    <subcellularLocation>
        <location evidence="3">Cytoplasm</location>
    </subcellularLocation>
    <subcellularLocation>
        <location evidence="2">Nucleus</location>
    </subcellularLocation>
</comment>
<evidence type="ECO:0000259" key="9">
    <source>
        <dbReference type="SMART" id="SM01312"/>
    </source>
</evidence>
<feature type="compositionally biased region" description="Polar residues" evidence="8">
    <location>
        <begin position="87"/>
        <end position="96"/>
    </location>
</feature>
<dbReference type="EMBL" id="LKCW01000094">
    <property type="protein sequence ID" value="KPM39950.1"/>
    <property type="molecule type" value="Genomic_DNA"/>
</dbReference>
<protein>
    <recommendedName>
        <fullName evidence="5">Restriction of telomere capping protein 4</fullName>
    </recommendedName>
</protein>
<dbReference type="STRING" id="78410.A0A0P7B026"/>
<dbReference type="PANTHER" id="PTHR41391">
    <property type="entry name" value="RESTRICTION OF TELOMERE CAPPING PROTEIN 4"/>
    <property type="match status" value="1"/>
</dbReference>
<gene>
    <name evidence="10" type="ORF">AK830_g6612</name>
</gene>
<feature type="compositionally biased region" description="Basic and acidic residues" evidence="8">
    <location>
        <begin position="207"/>
        <end position="216"/>
    </location>
</feature>
<dbReference type="SMART" id="SM01312">
    <property type="entry name" value="RTC4"/>
    <property type="match status" value="1"/>
</dbReference>
<feature type="compositionally biased region" description="Basic and acidic residues" evidence="8">
    <location>
        <begin position="111"/>
        <end position="124"/>
    </location>
</feature>
<name>A0A0P7B026_9HYPO</name>
<dbReference type="OrthoDB" id="128308at2759"/>
<dbReference type="Proteomes" id="UP000050424">
    <property type="component" value="Unassembled WGS sequence"/>
</dbReference>
<feature type="compositionally biased region" description="Acidic residues" evidence="8">
    <location>
        <begin position="42"/>
        <end position="51"/>
    </location>
</feature>
<accession>A0A0P7B026</accession>
<feature type="compositionally biased region" description="Basic and acidic residues" evidence="8">
    <location>
        <begin position="184"/>
        <end position="194"/>
    </location>
</feature>
<dbReference type="Pfam" id="PF14474">
    <property type="entry name" value="RTC4"/>
    <property type="match status" value="1"/>
</dbReference>
<feature type="compositionally biased region" description="Basic residues" evidence="8">
    <location>
        <begin position="256"/>
        <end position="270"/>
    </location>
</feature>
<evidence type="ECO:0000313" key="10">
    <source>
        <dbReference type="EMBL" id="KPM39950.1"/>
    </source>
</evidence>
<dbReference type="GO" id="GO:0005634">
    <property type="term" value="C:nucleus"/>
    <property type="evidence" value="ECO:0007669"/>
    <property type="project" value="UniProtKB-SubCell"/>
</dbReference>
<dbReference type="GO" id="GO:0005737">
    <property type="term" value="C:cytoplasm"/>
    <property type="evidence" value="ECO:0007669"/>
    <property type="project" value="UniProtKB-SubCell"/>
</dbReference>
<feature type="compositionally biased region" description="Basic and acidic residues" evidence="8">
    <location>
        <begin position="22"/>
        <end position="32"/>
    </location>
</feature>
<evidence type="ECO:0000256" key="5">
    <source>
        <dbReference type="ARBA" id="ARBA00015162"/>
    </source>
</evidence>
<feature type="region of interest" description="Disordered" evidence="8">
    <location>
        <begin position="1"/>
        <end position="318"/>
    </location>
</feature>
<evidence type="ECO:0000256" key="6">
    <source>
        <dbReference type="ARBA" id="ARBA00022490"/>
    </source>
</evidence>
<comment type="caution">
    <text evidence="10">The sequence shown here is derived from an EMBL/GenBank/DDBJ whole genome shotgun (WGS) entry which is preliminary data.</text>
</comment>
<dbReference type="InterPro" id="IPR039024">
    <property type="entry name" value="RTC4"/>
</dbReference>
<comment type="function">
    <text evidence="1">May be involved in a process influencing telomere capping.</text>
</comment>
<feature type="compositionally biased region" description="Low complexity" evidence="8">
    <location>
        <begin position="218"/>
        <end position="233"/>
    </location>
</feature>
<dbReference type="PANTHER" id="PTHR41391:SF1">
    <property type="entry name" value="RESTRICTION OF TELOMERE CAPPING PROTEIN 4"/>
    <property type="match status" value="1"/>
</dbReference>
<evidence type="ECO:0000256" key="2">
    <source>
        <dbReference type="ARBA" id="ARBA00004123"/>
    </source>
</evidence>